<dbReference type="HOGENOM" id="CLU_2626318_0_0_1"/>
<dbReference type="Proteomes" id="UP000008022">
    <property type="component" value="Unassembled WGS sequence"/>
</dbReference>
<feature type="compositionally biased region" description="Basic and acidic residues" evidence="1">
    <location>
        <begin position="60"/>
        <end position="78"/>
    </location>
</feature>
<evidence type="ECO:0000313" key="3">
    <source>
        <dbReference type="Proteomes" id="UP000008022"/>
    </source>
</evidence>
<feature type="region of interest" description="Disordered" evidence="1">
    <location>
        <begin position="41"/>
        <end position="78"/>
    </location>
</feature>
<reference evidence="3" key="1">
    <citation type="submission" date="2013-06" db="EMBL/GenBank/DDBJ databases">
        <authorList>
            <person name="Zhao Q."/>
        </authorList>
    </citation>
    <scope>NUCLEOTIDE SEQUENCE</scope>
    <source>
        <strain evidence="3">cv. W1943</strain>
    </source>
</reference>
<evidence type="ECO:0000313" key="2">
    <source>
        <dbReference type="EnsemblPlants" id="ORUFI09G21210.1"/>
    </source>
</evidence>
<dbReference type="EnsemblPlants" id="ORUFI09G21210.1">
    <property type="protein sequence ID" value="ORUFI09G21210.1"/>
    <property type="gene ID" value="ORUFI09G21210"/>
</dbReference>
<name>A0A0E0QV36_ORYRU</name>
<protein>
    <submittedName>
        <fullName evidence="2">Uncharacterized protein</fullName>
    </submittedName>
</protein>
<sequence>MARKSESQTRAGRVFELQEEEQGLQLLELVLQLKNQVRSITPSRRISCRRKRITSSRSSKMAESRSRNQTEKNQRSTK</sequence>
<evidence type="ECO:0000256" key="1">
    <source>
        <dbReference type="SAM" id="MobiDB-lite"/>
    </source>
</evidence>
<reference evidence="2" key="2">
    <citation type="submission" date="2015-06" db="UniProtKB">
        <authorList>
            <consortium name="EnsemblPlants"/>
        </authorList>
    </citation>
    <scope>IDENTIFICATION</scope>
</reference>
<dbReference type="Gramene" id="ORUFI09G21210.1">
    <property type="protein sequence ID" value="ORUFI09G21210.1"/>
    <property type="gene ID" value="ORUFI09G21210"/>
</dbReference>
<proteinExistence type="predicted"/>
<keyword evidence="3" id="KW-1185">Reference proteome</keyword>
<accession>A0A0E0QV36</accession>
<organism evidence="2 3">
    <name type="scientific">Oryza rufipogon</name>
    <name type="common">Brownbeard rice</name>
    <name type="synonym">Asian wild rice</name>
    <dbReference type="NCBI Taxonomy" id="4529"/>
    <lineage>
        <taxon>Eukaryota</taxon>
        <taxon>Viridiplantae</taxon>
        <taxon>Streptophyta</taxon>
        <taxon>Embryophyta</taxon>
        <taxon>Tracheophyta</taxon>
        <taxon>Spermatophyta</taxon>
        <taxon>Magnoliopsida</taxon>
        <taxon>Liliopsida</taxon>
        <taxon>Poales</taxon>
        <taxon>Poaceae</taxon>
        <taxon>BOP clade</taxon>
        <taxon>Oryzoideae</taxon>
        <taxon>Oryzeae</taxon>
        <taxon>Oryzinae</taxon>
        <taxon>Oryza</taxon>
    </lineage>
</organism>
<dbReference type="AlphaFoldDB" id="A0A0E0QV36"/>